<accession>A0AAE3XPC2</accession>
<sequence>MKITKIHSIVLLVAIVLSSTYSLNSFAKLPVNKEASARTQQDNTSSLINHYLKIKDALVNSNAKEASDEAQKLKAYISKNKAEYSKMSKPVKAIASSNSLNVQRNAFSDLSALVYQSQKEDSKNVTLYRQYCPMAFDYAGGYWLSAEKEVNNPYFGDKMLHCGKVVEEM</sequence>
<dbReference type="Pfam" id="PF11827">
    <property type="entry name" value="DUF3347"/>
    <property type="match status" value="1"/>
</dbReference>
<proteinExistence type="predicted"/>
<feature type="domain" description="DUF3347" evidence="1">
    <location>
        <begin position="48"/>
        <end position="120"/>
    </location>
</feature>
<dbReference type="AlphaFoldDB" id="A0AAE3XPC2"/>
<dbReference type="InterPro" id="IPR021782">
    <property type="entry name" value="DUF3347"/>
</dbReference>
<keyword evidence="3" id="KW-1185">Reference proteome</keyword>
<evidence type="ECO:0000313" key="2">
    <source>
        <dbReference type="EMBL" id="MDR6241596.1"/>
    </source>
</evidence>
<organism evidence="2 3">
    <name type="scientific">Aureibacter tunicatorum</name>
    <dbReference type="NCBI Taxonomy" id="866807"/>
    <lineage>
        <taxon>Bacteria</taxon>
        <taxon>Pseudomonadati</taxon>
        <taxon>Bacteroidota</taxon>
        <taxon>Cytophagia</taxon>
        <taxon>Cytophagales</taxon>
        <taxon>Persicobacteraceae</taxon>
        <taxon>Aureibacter</taxon>
    </lineage>
</organism>
<comment type="caution">
    <text evidence="2">The sequence shown here is derived from an EMBL/GenBank/DDBJ whole genome shotgun (WGS) entry which is preliminary data.</text>
</comment>
<dbReference type="RefSeq" id="WP_309942514.1">
    <property type="nucleotide sequence ID" value="NZ_AP025307.1"/>
</dbReference>
<reference evidence="2" key="1">
    <citation type="submission" date="2023-07" db="EMBL/GenBank/DDBJ databases">
        <title>Genomic Encyclopedia of Type Strains, Phase IV (KMG-IV): sequencing the most valuable type-strain genomes for metagenomic binning, comparative biology and taxonomic classification.</title>
        <authorList>
            <person name="Goeker M."/>
        </authorList>
    </citation>
    <scope>NUCLEOTIDE SEQUENCE</scope>
    <source>
        <strain evidence="2">DSM 26174</strain>
    </source>
</reference>
<protein>
    <recommendedName>
        <fullName evidence="1">DUF3347 domain-containing protein</fullName>
    </recommendedName>
</protein>
<dbReference type="EMBL" id="JAVDQD010000009">
    <property type="protein sequence ID" value="MDR6241596.1"/>
    <property type="molecule type" value="Genomic_DNA"/>
</dbReference>
<name>A0AAE3XPC2_9BACT</name>
<dbReference type="Proteomes" id="UP001185092">
    <property type="component" value="Unassembled WGS sequence"/>
</dbReference>
<evidence type="ECO:0000313" key="3">
    <source>
        <dbReference type="Proteomes" id="UP001185092"/>
    </source>
</evidence>
<gene>
    <name evidence="2" type="ORF">HNQ88_004683</name>
</gene>
<evidence type="ECO:0000259" key="1">
    <source>
        <dbReference type="Pfam" id="PF11827"/>
    </source>
</evidence>